<dbReference type="InParanoid" id="G0PJ43"/>
<evidence type="ECO:0000313" key="3">
    <source>
        <dbReference type="Proteomes" id="UP000008068"/>
    </source>
</evidence>
<dbReference type="EMBL" id="GL380637">
    <property type="protein sequence ID" value="EGT58721.1"/>
    <property type="molecule type" value="Genomic_DNA"/>
</dbReference>
<feature type="region of interest" description="Disordered" evidence="1">
    <location>
        <begin position="447"/>
        <end position="487"/>
    </location>
</feature>
<proteinExistence type="predicted"/>
<organism evidence="3">
    <name type="scientific">Caenorhabditis brenneri</name>
    <name type="common">Nematode worm</name>
    <dbReference type="NCBI Taxonomy" id="135651"/>
    <lineage>
        <taxon>Eukaryota</taxon>
        <taxon>Metazoa</taxon>
        <taxon>Ecdysozoa</taxon>
        <taxon>Nematoda</taxon>
        <taxon>Chromadorea</taxon>
        <taxon>Rhabditida</taxon>
        <taxon>Rhabditina</taxon>
        <taxon>Rhabditomorpha</taxon>
        <taxon>Rhabditoidea</taxon>
        <taxon>Rhabditidae</taxon>
        <taxon>Peloderinae</taxon>
        <taxon>Caenorhabditis</taxon>
    </lineage>
</organism>
<keyword evidence="3" id="KW-1185">Reference proteome</keyword>
<accession>G0PJ43</accession>
<feature type="compositionally biased region" description="Polar residues" evidence="1">
    <location>
        <begin position="323"/>
        <end position="348"/>
    </location>
</feature>
<feature type="region of interest" description="Disordered" evidence="1">
    <location>
        <begin position="307"/>
        <end position="357"/>
    </location>
</feature>
<sequence length="500" mass="57781">MSQGLKPPNINFSDQEEPYQTSTAQIKSQATPSFTNYLSRTYDVQERENYDTYSNVSLKENRSTVLQWSRTVIVGTFNCIEEITNDAENPTCRPSQKIHITPNGRSNVSAFVSRYAQDQRIKYYLPIGNLFPSSNQFHRKRHGAEEYTKIKDNPIANDHQDNWTYPINAKDSSGNPTEKPKAPKPREQLHWFYKAIQWIIQSKDELISRLWENLPQISNLKDTFTAPQMRNLTLIFTNTQAKLSIQRTNQKQESQSIQSINTDDHQNQLMKYSKRIPTDDPTCKVQIFTHIALVTFFKFNNQDYVKEKDKQQQRTQKKGKIPQSGNQSDRTSPLKLTQSTSSEDTSPSRPDDHIDHGEQEETISKLLERPGCAREDLWDQNSRSCYPQHSSFQPTTPSCQTHGLLVQFYGGNAKLEKPVCQNLILIDQPAKQEKMLIQFQVTPTCISQQDERSHEDSSTCPWNRYDPIPQQQSPKSPPQAMPKRTGQLSCHRLKLMLRRI</sequence>
<evidence type="ECO:0000313" key="2">
    <source>
        <dbReference type="EMBL" id="EGT58721.1"/>
    </source>
</evidence>
<feature type="compositionally biased region" description="Polar residues" evidence="1">
    <location>
        <begin position="10"/>
        <end position="25"/>
    </location>
</feature>
<gene>
    <name evidence="2" type="ORF">CAEBREN_19347</name>
</gene>
<protein>
    <submittedName>
        <fullName evidence="2">Uncharacterized protein</fullName>
    </submittedName>
</protein>
<dbReference type="AlphaFoldDB" id="G0PJ43"/>
<dbReference type="Proteomes" id="UP000008068">
    <property type="component" value="Unassembled WGS sequence"/>
</dbReference>
<name>G0PJ43_CAEBE</name>
<feature type="region of interest" description="Disordered" evidence="1">
    <location>
        <begin position="246"/>
        <end position="265"/>
    </location>
</feature>
<dbReference type="HOGENOM" id="CLU_545411_0_0_1"/>
<feature type="compositionally biased region" description="Polar residues" evidence="1">
    <location>
        <begin position="246"/>
        <end position="261"/>
    </location>
</feature>
<feature type="region of interest" description="Disordered" evidence="1">
    <location>
        <begin position="1"/>
        <end position="25"/>
    </location>
</feature>
<reference evidence="3" key="1">
    <citation type="submission" date="2011-07" db="EMBL/GenBank/DDBJ databases">
        <authorList>
            <consortium name="Caenorhabditis brenneri Sequencing and Analysis Consortium"/>
            <person name="Wilson R.K."/>
        </authorList>
    </citation>
    <scope>NUCLEOTIDE SEQUENCE [LARGE SCALE GENOMIC DNA]</scope>
    <source>
        <strain evidence="3">PB2801</strain>
    </source>
</reference>
<evidence type="ECO:0000256" key="1">
    <source>
        <dbReference type="SAM" id="MobiDB-lite"/>
    </source>
</evidence>